<dbReference type="AlphaFoldDB" id="A0A6A6QXV4"/>
<keyword evidence="1" id="KW-0812">Transmembrane</keyword>
<protein>
    <submittedName>
        <fullName evidence="2">Uncharacterized protein</fullName>
    </submittedName>
</protein>
<evidence type="ECO:0000256" key="1">
    <source>
        <dbReference type="SAM" id="Phobius"/>
    </source>
</evidence>
<evidence type="ECO:0000313" key="2">
    <source>
        <dbReference type="EMBL" id="KAF2496630.1"/>
    </source>
</evidence>
<dbReference type="OrthoDB" id="529273at2759"/>
<evidence type="ECO:0000313" key="3">
    <source>
        <dbReference type="Proteomes" id="UP000799750"/>
    </source>
</evidence>
<feature type="transmembrane region" description="Helical" evidence="1">
    <location>
        <begin position="158"/>
        <end position="175"/>
    </location>
</feature>
<dbReference type="Proteomes" id="UP000799750">
    <property type="component" value="Unassembled WGS sequence"/>
</dbReference>
<sequence>MPVERYAPHYAKRFRRLGPRSIKDGVDLSELFLGLWCDRRWDGNTPNETLSGFKNDLEEPAISRRLSCGSIQRSLPGKQTFISLWLATLSNLALEVSMFLTRTRMKVKATLAGFEQAFLAMTDDMLVTFGSAQLVVGNFSPDAPAFVHVNAIRFRTRVYIYAIFFINSLVVLLFMTKALHTRNWRELINFDYPDSRNLILGVSIDGRSISDADMGRKAVRLENQDGMVKIEVDDMMKDSVSDASMSAYSLSMSQRRASPGP</sequence>
<keyword evidence="1" id="KW-0472">Membrane</keyword>
<dbReference type="EMBL" id="MU004187">
    <property type="protein sequence ID" value="KAF2496630.1"/>
    <property type="molecule type" value="Genomic_DNA"/>
</dbReference>
<feature type="transmembrane region" description="Helical" evidence="1">
    <location>
        <begin position="82"/>
        <end position="101"/>
    </location>
</feature>
<proteinExistence type="predicted"/>
<name>A0A6A6QXV4_9PEZI</name>
<keyword evidence="3" id="KW-1185">Reference proteome</keyword>
<organism evidence="2 3">
    <name type="scientific">Lophium mytilinum</name>
    <dbReference type="NCBI Taxonomy" id="390894"/>
    <lineage>
        <taxon>Eukaryota</taxon>
        <taxon>Fungi</taxon>
        <taxon>Dikarya</taxon>
        <taxon>Ascomycota</taxon>
        <taxon>Pezizomycotina</taxon>
        <taxon>Dothideomycetes</taxon>
        <taxon>Pleosporomycetidae</taxon>
        <taxon>Mytilinidiales</taxon>
        <taxon>Mytilinidiaceae</taxon>
        <taxon>Lophium</taxon>
    </lineage>
</organism>
<keyword evidence="1" id="KW-1133">Transmembrane helix</keyword>
<gene>
    <name evidence="2" type="ORF">BU16DRAFT_537793</name>
</gene>
<accession>A0A6A6QXV4</accession>
<reference evidence="2" key="1">
    <citation type="journal article" date="2020" name="Stud. Mycol.">
        <title>101 Dothideomycetes genomes: a test case for predicting lifestyles and emergence of pathogens.</title>
        <authorList>
            <person name="Haridas S."/>
            <person name="Albert R."/>
            <person name="Binder M."/>
            <person name="Bloem J."/>
            <person name="Labutti K."/>
            <person name="Salamov A."/>
            <person name="Andreopoulos B."/>
            <person name="Baker S."/>
            <person name="Barry K."/>
            <person name="Bills G."/>
            <person name="Bluhm B."/>
            <person name="Cannon C."/>
            <person name="Castanera R."/>
            <person name="Culley D."/>
            <person name="Daum C."/>
            <person name="Ezra D."/>
            <person name="Gonzalez J."/>
            <person name="Henrissat B."/>
            <person name="Kuo A."/>
            <person name="Liang C."/>
            <person name="Lipzen A."/>
            <person name="Lutzoni F."/>
            <person name="Magnuson J."/>
            <person name="Mondo S."/>
            <person name="Nolan M."/>
            <person name="Ohm R."/>
            <person name="Pangilinan J."/>
            <person name="Park H.-J."/>
            <person name="Ramirez L."/>
            <person name="Alfaro M."/>
            <person name="Sun H."/>
            <person name="Tritt A."/>
            <person name="Yoshinaga Y."/>
            <person name="Zwiers L.-H."/>
            <person name="Turgeon B."/>
            <person name="Goodwin S."/>
            <person name="Spatafora J."/>
            <person name="Crous P."/>
            <person name="Grigoriev I."/>
        </authorList>
    </citation>
    <scope>NUCLEOTIDE SEQUENCE</scope>
    <source>
        <strain evidence="2">CBS 269.34</strain>
    </source>
</reference>